<dbReference type="GO" id="GO:0003700">
    <property type="term" value="F:DNA-binding transcription factor activity"/>
    <property type="evidence" value="ECO:0007669"/>
    <property type="project" value="InterPro"/>
</dbReference>
<dbReference type="GO" id="GO:0005829">
    <property type="term" value="C:cytosol"/>
    <property type="evidence" value="ECO:0007669"/>
    <property type="project" value="TreeGrafter"/>
</dbReference>
<keyword evidence="6" id="KW-1185">Reference proteome</keyword>
<dbReference type="SMART" id="SM00342">
    <property type="entry name" value="HTH_ARAC"/>
    <property type="match status" value="1"/>
</dbReference>
<dbReference type="Gene3D" id="1.10.10.60">
    <property type="entry name" value="Homeodomain-like"/>
    <property type="match status" value="1"/>
</dbReference>
<dbReference type="AlphaFoldDB" id="A0A6V8KX60"/>
<dbReference type="InterPro" id="IPR009057">
    <property type="entry name" value="Homeodomain-like_sf"/>
</dbReference>
<feature type="domain" description="HTH araC/xylS-type" evidence="4">
    <location>
        <begin position="231"/>
        <end position="329"/>
    </location>
</feature>
<dbReference type="SUPFAM" id="SSF46689">
    <property type="entry name" value="Homeodomain-like"/>
    <property type="match status" value="1"/>
</dbReference>
<keyword evidence="3" id="KW-0804">Transcription</keyword>
<evidence type="ECO:0000256" key="1">
    <source>
        <dbReference type="ARBA" id="ARBA00023015"/>
    </source>
</evidence>
<organism evidence="5 6">
    <name type="scientific">Phytohabitans rumicis</name>
    <dbReference type="NCBI Taxonomy" id="1076125"/>
    <lineage>
        <taxon>Bacteria</taxon>
        <taxon>Bacillati</taxon>
        <taxon>Actinomycetota</taxon>
        <taxon>Actinomycetes</taxon>
        <taxon>Micromonosporales</taxon>
        <taxon>Micromonosporaceae</taxon>
    </lineage>
</organism>
<dbReference type="EMBL" id="BLPG01000001">
    <property type="protein sequence ID" value="GFJ86889.1"/>
    <property type="molecule type" value="Genomic_DNA"/>
</dbReference>
<dbReference type="Pfam" id="PF12833">
    <property type="entry name" value="HTH_18"/>
    <property type="match status" value="1"/>
</dbReference>
<reference evidence="5 6" key="1">
    <citation type="submission" date="2020-03" db="EMBL/GenBank/DDBJ databases">
        <title>Whole genome shotgun sequence of Phytohabitans rumicis NBRC 108638.</title>
        <authorList>
            <person name="Komaki H."/>
            <person name="Tamura T."/>
        </authorList>
    </citation>
    <scope>NUCLEOTIDE SEQUENCE [LARGE SCALE GENOMIC DNA]</scope>
    <source>
        <strain evidence="5 6">NBRC 108638</strain>
    </source>
</reference>
<comment type="caution">
    <text evidence="5">The sequence shown here is derived from an EMBL/GenBank/DDBJ whole genome shotgun (WGS) entry which is preliminary data.</text>
</comment>
<dbReference type="PANTHER" id="PTHR47894:SF1">
    <property type="entry name" value="HTH-TYPE TRANSCRIPTIONAL REGULATOR VQSM"/>
    <property type="match status" value="1"/>
</dbReference>
<sequence>MTPPTRCKVPVGLEPALRACGVAPGDVLALAGLPTGLFSVPGAALPVPAYFELWRAIRKVSDDPDIGLALARAIRADFTEPYFLAVFSCATLGAAVQVVARYKRILSPEDVDLDVDRVGGEATVTYRWPAGVGPPPQALVDAELAFLTELARRVAVDSPLRVELAAPMLDAPSGHAAYYGCPIRIGAPRNALVLAAADLDLPLGTHNPALLRALVPYLRANTPAAPGGEVEQVRSAIARRLPGARPTVDAVARDVAMSGRSLQRLLREHGTAFRELLDEVRQEHARGYLRATSFSDAEVAFLLGFGDPASFYRAFRAWTGMSPGRFRQQN</sequence>
<dbReference type="InterPro" id="IPR018060">
    <property type="entry name" value="HTH_AraC"/>
</dbReference>
<evidence type="ECO:0000313" key="5">
    <source>
        <dbReference type="EMBL" id="GFJ86889.1"/>
    </source>
</evidence>
<dbReference type="PANTHER" id="PTHR47894">
    <property type="entry name" value="HTH-TYPE TRANSCRIPTIONAL REGULATOR GADX"/>
    <property type="match status" value="1"/>
</dbReference>
<dbReference type="Proteomes" id="UP000482960">
    <property type="component" value="Unassembled WGS sequence"/>
</dbReference>
<evidence type="ECO:0000256" key="3">
    <source>
        <dbReference type="ARBA" id="ARBA00023163"/>
    </source>
</evidence>
<dbReference type="InterPro" id="IPR032687">
    <property type="entry name" value="AraC-type_N"/>
</dbReference>
<evidence type="ECO:0000259" key="4">
    <source>
        <dbReference type="PROSITE" id="PS01124"/>
    </source>
</evidence>
<name>A0A6V8KX60_9ACTN</name>
<keyword evidence="1" id="KW-0805">Transcription regulation</keyword>
<protein>
    <submittedName>
        <fullName evidence="5">AraC family transcriptional regulator</fullName>
    </submittedName>
</protein>
<keyword evidence="2" id="KW-0238">DNA-binding</keyword>
<dbReference type="GO" id="GO:0000976">
    <property type="term" value="F:transcription cis-regulatory region binding"/>
    <property type="evidence" value="ECO:0007669"/>
    <property type="project" value="TreeGrafter"/>
</dbReference>
<gene>
    <name evidence="5" type="ORF">Prum_005310</name>
</gene>
<dbReference type="Pfam" id="PF12625">
    <property type="entry name" value="Arabinose_bd"/>
    <property type="match status" value="1"/>
</dbReference>
<accession>A0A6V8KX60</accession>
<evidence type="ECO:0000313" key="6">
    <source>
        <dbReference type="Proteomes" id="UP000482960"/>
    </source>
</evidence>
<proteinExistence type="predicted"/>
<dbReference type="PROSITE" id="PS01124">
    <property type="entry name" value="HTH_ARAC_FAMILY_2"/>
    <property type="match status" value="1"/>
</dbReference>
<reference evidence="5 6" key="2">
    <citation type="submission" date="2020-03" db="EMBL/GenBank/DDBJ databases">
        <authorList>
            <person name="Ichikawa N."/>
            <person name="Kimura A."/>
            <person name="Kitahashi Y."/>
            <person name="Uohara A."/>
        </authorList>
    </citation>
    <scope>NUCLEOTIDE SEQUENCE [LARGE SCALE GENOMIC DNA]</scope>
    <source>
        <strain evidence="5 6">NBRC 108638</strain>
    </source>
</reference>
<evidence type="ECO:0000256" key="2">
    <source>
        <dbReference type="ARBA" id="ARBA00023125"/>
    </source>
</evidence>